<evidence type="ECO:0000313" key="2">
    <source>
        <dbReference type="EMBL" id="EMD37393.1"/>
    </source>
</evidence>
<sequence length="1225" mass="133393">MAAPAPSATLLGYDPAQRDRTADLARLNIGKPIVAIRSADDTPSTAVQAPRRSSINSHSQNIGLAPRPPPHSPPRQTSRRTNYATPPSDTRRPSLPTIHLHQHRAPADPFTPTSNSVQPTDLGAPNGSEDLYSNLSTFTFGAAHPGSTPRRADLLEMISPLAPSPGCSSADRTPRPSVSGPSSGGYGLGRTRTPRPQSRDADEGSRADDEDEEEAVRQTRAKMRAIDDGRRRPSLPINTEPPSRSPSGSPDAPTGPALNGKSPSRASSMYDNDRDSMQDDPESDGYNANADADDVDTDVEFDFHPNANISASGSHDLSDTASVDTFGGRSRAHSSGMHSNERMRISHSSDVSPVDPLQRTNESDVPESATDLFSSAVLERRGSLPWDIPGASGMGGPGSAGRDREDSATTVTGRRFSRSVDDELGGGTHSIAGQSSSEPNHRADWRSFDAQEQDEQQDAIMLVEDESTAPDALEGFDISYILSDPRSAGDFRGSFSSSAPSFVQPGMGPRLSFGGADLGWDAAFTSGRRPSTQTVDKFTLFVEKGDEAYTRRRAEWSFKRETDGANNIMPPGTRALLPGTQEIWRQAHAGRYKVDRLVLQPDNPGKAPQQRVNVRHIVDPYSKGNTRGGPTSVIHKHSRAVAFSIFRRHGLFSPRRGGPQFVNTSGSILLATMRVQEQYTNTKTTSQLNAHGFLGEADGSRARSQNPHVYPPTRTRDSPSRERTDQEKEKGKERPRKEKEKERPKDAGSRKFNPLTSNSDTGTSSQTASVGSVSSRATTDEEMVQKGKKSPSKSPPHSVPVSPTIIEQPYAMSHASSSSMSATIVATHESVEKLASSSSIGGPLSPTSINVERSPTIVQAPARYESLITYHAPIDDDEQTPPRTSHAEAFATLDPSKLDYMRTLQDQRIEPDSAHGISIAERWRRKLLGRDSNKAGARLPSGLPAAALEGHYTPPWLTMAPRSKQEERERVIQNLNESFKDVGLLPSFKNKTTRGKNGRPRQDTERVNIFANVPPDSLHMLLPLWPGETDPGATIEIEEPARYDVPLEERQYLLVYYVPFEEKKSGRDRNKGELQKKRSRPDPLASPATVQDKVNKTITLLHFRVCARLVSYHDLRGTGVRLPITGLSVTGPMEEALRLLPPSYIRDQRLDDIVIGVCQGRHNGMEFIPEGLAKLGLAQAAPETPISSLPLSDMDAEVEIEWAWLGCLAMTSFGSDTVNGPARSR</sequence>
<feature type="region of interest" description="Disordered" evidence="1">
    <location>
        <begin position="1066"/>
        <end position="1089"/>
    </location>
</feature>
<evidence type="ECO:0000313" key="3">
    <source>
        <dbReference type="Proteomes" id="UP000016930"/>
    </source>
</evidence>
<feature type="compositionally biased region" description="Polar residues" evidence="1">
    <location>
        <begin position="261"/>
        <end position="270"/>
    </location>
</feature>
<dbReference type="Proteomes" id="UP000016930">
    <property type="component" value="Unassembled WGS sequence"/>
</dbReference>
<dbReference type="OrthoDB" id="3357948at2759"/>
<dbReference type="EMBL" id="KB445796">
    <property type="protein sequence ID" value="EMD37393.1"/>
    <property type="molecule type" value="Genomic_DNA"/>
</dbReference>
<dbReference type="AlphaFoldDB" id="M2QK53"/>
<accession>M2QK53</accession>
<reference evidence="2 3" key="1">
    <citation type="journal article" date="2012" name="Proc. Natl. Acad. Sci. U.S.A.">
        <title>Comparative genomics of Ceriporiopsis subvermispora and Phanerochaete chrysosporium provide insight into selective ligninolysis.</title>
        <authorList>
            <person name="Fernandez-Fueyo E."/>
            <person name="Ruiz-Duenas F.J."/>
            <person name="Ferreira P."/>
            <person name="Floudas D."/>
            <person name="Hibbett D.S."/>
            <person name="Canessa P."/>
            <person name="Larrondo L.F."/>
            <person name="James T.Y."/>
            <person name="Seelenfreund D."/>
            <person name="Lobos S."/>
            <person name="Polanco R."/>
            <person name="Tello M."/>
            <person name="Honda Y."/>
            <person name="Watanabe T."/>
            <person name="Watanabe T."/>
            <person name="Ryu J.S."/>
            <person name="Kubicek C.P."/>
            <person name="Schmoll M."/>
            <person name="Gaskell J."/>
            <person name="Hammel K.E."/>
            <person name="St John F.J."/>
            <person name="Vanden Wymelenberg A."/>
            <person name="Sabat G."/>
            <person name="Splinter BonDurant S."/>
            <person name="Syed K."/>
            <person name="Yadav J.S."/>
            <person name="Doddapaneni H."/>
            <person name="Subramanian V."/>
            <person name="Lavin J.L."/>
            <person name="Oguiza J.A."/>
            <person name="Perez G."/>
            <person name="Pisabarro A.G."/>
            <person name="Ramirez L."/>
            <person name="Santoyo F."/>
            <person name="Master E."/>
            <person name="Coutinho P.M."/>
            <person name="Henrissat B."/>
            <person name="Lombard V."/>
            <person name="Magnuson J.K."/>
            <person name="Kuees U."/>
            <person name="Hori C."/>
            <person name="Igarashi K."/>
            <person name="Samejima M."/>
            <person name="Held B.W."/>
            <person name="Barry K.W."/>
            <person name="LaButti K.M."/>
            <person name="Lapidus A."/>
            <person name="Lindquist E.A."/>
            <person name="Lucas S.M."/>
            <person name="Riley R."/>
            <person name="Salamov A.A."/>
            <person name="Hoffmeister D."/>
            <person name="Schwenk D."/>
            <person name="Hadar Y."/>
            <person name="Yarden O."/>
            <person name="de Vries R.P."/>
            <person name="Wiebenga A."/>
            <person name="Stenlid J."/>
            <person name="Eastwood D."/>
            <person name="Grigoriev I.V."/>
            <person name="Berka R.M."/>
            <person name="Blanchette R.A."/>
            <person name="Kersten P."/>
            <person name="Martinez A.T."/>
            <person name="Vicuna R."/>
            <person name="Cullen D."/>
        </authorList>
    </citation>
    <scope>NUCLEOTIDE SEQUENCE [LARGE SCALE GENOMIC DNA]</scope>
    <source>
        <strain evidence="2 3">B</strain>
    </source>
</reference>
<name>M2QK53_CERS8</name>
<feature type="region of interest" description="Disordered" evidence="1">
    <location>
        <begin position="383"/>
        <end position="442"/>
    </location>
</feature>
<dbReference type="STRING" id="914234.M2QK53"/>
<proteinExistence type="predicted"/>
<protein>
    <submittedName>
        <fullName evidence="2">Uncharacterized protein</fullName>
    </submittedName>
</protein>
<feature type="region of interest" description="Disordered" evidence="1">
    <location>
        <begin position="36"/>
        <end position="129"/>
    </location>
</feature>
<feature type="compositionally biased region" description="Polar residues" evidence="1">
    <location>
        <begin position="236"/>
        <end position="248"/>
    </location>
</feature>
<evidence type="ECO:0000256" key="1">
    <source>
        <dbReference type="SAM" id="MobiDB-lite"/>
    </source>
</evidence>
<feature type="compositionally biased region" description="Low complexity" evidence="1">
    <location>
        <begin position="761"/>
        <end position="775"/>
    </location>
</feature>
<feature type="compositionally biased region" description="Polar residues" evidence="1">
    <location>
        <begin position="41"/>
        <end position="62"/>
    </location>
</feature>
<feature type="region of interest" description="Disordered" evidence="1">
    <location>
        <begin position="695"/>
        <end position="803"/>
    </location>
</feature>
<feature type="compositionally biased region" description="Basic and acidic residues" evidence="1">
    <location>
        <begin position="197"/>
        <end position="207"/>
    </location>
</feature>
<feature type="compositionally biased region" description="Polar residues" evidence="1">
    <location>
        <begin position="307"/>
        <end position="323"/>
    </location>
</feature>
<gene>
    <name evidence="2" type="ORF">CERSUDRAFT_114065</name>
</gene>
<feature type="compositionally biased region" description="Acidic residues" evidence="1">
    <location>
        <begin position="291"/>
        <end position="300"/>
    </location>
</feature>
<feature type="compositionally biased region" description="Basic and acidic residues" evidence="1">
    <location>
        <begin position="1066"/>
        <end position="1076"/>
    </location>
</feature>
<organism evidence="2 3">
    <name type="scientific">Ceriporiopsis subvermispora (strain B)</name>
    <name type="common">White-rot fungus</name>
    <name type="synonym">Gelatoporia subvermispora</name>
    <dbReference type="NCBI Taxonomy" id="914234"/>
    <lineage>
        <taxon>Eukaryota</taxon>
        <taxon>Fungi</taxon>
        <taxon>Dikarya</taxon>
        <taxon>Basidiomycota</taxon>
        <taxon>Agaricomycotina</taxon>
        <taxon>Agaricomycetes</taxon>
        <taxon>Polyporales</taxon>
        <taxon>Gelatoporiaceae</taxon>
        <taxon>Gelatoporia</taxon>
    </lineage>
</organism>
<feature type="compositionally biased region" description="Basic and acidic residues" evidence="1">
    <location>
        <begin position="714"/>
        <end position="749"/>
    </location>
</feature>
<keyword evidence="3" id="KW-1185">Reference proteome</keyword>
<feature type="region of interest" description="Disordered" evidence="1">
    <location>
        <begin position="159"/>
        <end position="369"/>
    </location>
</feature>
<dbReference type="HOGENOM" id="CLU_005483_0_0_1"/>